<evidence type="ECO:0000313" key="2">
    <source>
        <dbReference type="Proteomes" id="UP000805704"/>
    </source>
</evidence>
<organism evidence="1 2">
    <name type="scientific">Nibea albiflora</name>
    <name type="common">Yellow drum</name>
    <name type="synonym">Corvina albiflora</name>
    <dbReference type="NCBI Taxonomy" id="240163"/>
    <lineage>
        <taxon>Eukaryota</taxon>
        <taxon>Metazoa</taxon>
        <taxon>Chordata</taxon>
        <taxon>Craniata</taxon>
        <taxon>Vertebrata</taxon>
        <taxon>Euteleostomi</taxon>
        <taxon>Actinopterygii</taxon>
        <taxon>Neopterygii</taxon>
        <taxon>Teleostei</taxon>
        <taxon>Neoteleostei</taxon>
        <taxon>Acanthomorphata</taxon>
        <taxon>Eupercaria</taxon>
        <taxon>Sciaenidae</taxon>
        <taxon>Nibea</taxon>
    </lineage>
</organism>
<evidence type="ECO:0000313" key="1">
    <source>
        <dbReference type="EMBL" id="KAG8003364.1"/>
    </source>
</evidence>
<protein>
    <submittedName>
        <fullName evidence="1">Uncharacterized protein</fullName>
    </submittedName>
</protein>
<keyword evidence="2" id="KW-1185">Reference proteome</keyword>
<feature type="non-terminal residue" evidence="1">
    <location>
        <position position="1"/>
    </location>
</feature>
<accession>A0ACB7EN62</accession>
<gene>
    <name evidence="1" type="ORF">GBF38_018460</name>
</gene>
<name>A0ACB7EN62_NIBAL</name>
<dbReference type="Proteomes" id="UP000805704">
    <property type="component" value="Chromosome 4"/>
</dbReference>
<comment type="caution">
    <text evidence="1">The sequence shown here is derived from an EMBL/GenBank/DDBJ whole genome shotgun (WGS) entry which is preliminary data.</text>
</comment>
<sequence length="137" mass="14655">SHPGNKENFWACLYAMKTVFILFSRYETGGVITYAATIAASNNSPARPSTAGFHGGKGGNSPSIPCSPDLSGKPDVQPDKLLKIFMKRGQRSETLESFTAAMAQDGAVAQRCTTLLNNEENGFHISVLVTLSCMPVL</sequence>
<dbReference type="EMBL" id="CM024792">
    <property type="protein sequence ID" value="KAG8003364.1"/>
    <property type="molecule type" value="Genomic_DNA"/>
</dbReference>
<proteinExistence type="predicted"/>
<reference evidence="1" key="1">
    <citation type="submission" date="2020-04" db="EMBL/GenBank/DDBJ databases">
        <title>A chromosome-scale assembly and high-density genetic map of the yellow drum (Nibea albiflora) genome.</title>
        <authorList>
            <person name="Xu D."/>
            <person name="Zhang W."/>
            <person name="Chen R."/>
            <person name="Tan P."/>
            <person name="Wang L."/>
            <person name="Song H."/>
            <person name="Tian L."/>
            <person name="Zhu Q."/>
            <person name="Wang B."/>
        </authorList>
    </citation>
    <scope>NUCLEOTIDE SEQUENCE</scope>
    <source>
        <strain evidence="1">ZJHYS-2018</strain>
    </source>
</reference>